<evidence type="ECO:0000313" key="1">
    <source>
        <dbReference type="EMBL" id="OWM77061.1"/>
    </source>
</evidence>
<dbReference type="AlphaFoldDB" id="A0A218WXX5"/>
<proteinExistence type="predicted"/>
<sequence length="80" mass="7713">MRGGDGVLCSGITVLGLGNCHQGREAGGSIGLLRAAEAGEGGGGSAQCGVTGGASEGILRGAMPEVCLQILPEVTFSLLA</sequence>
<accession>A0A218WXX5</accession>
<reference evidence="2" key="1">
    <citation type="journal article" date="2017" name="Plant J.">
        <title>The pomegranate (Punica granatum L.) genome and the genomics of punicalagin biosynthesis.</title>
        <authorList>
            <person name="Qin G."/>
            <person name="Xu C."/>
            <person name="Ming R."/>
            <person name="Tang H."/>
            <person name="Guyot R."/>
            <person name="Kramer E.M."/>
            <person name="Hu Y."/>
            <person name="Yi X."/>
            <person name="Qi Y."/>
            <person name="Xu X."/>
            <person name="Gao Z."/>
            <person name="Pan H."/>
            <person name="Jian J."/>
            <person name="Tian Y."/>
            <person name="Yue Z."/>
            <person name="Xu Y."/>
        </authorList>
    </citation>
    <scope>NUCLEOTIDE SEQUENCE [LARGE SCALE GENOMIC DNA]</scope>
    <source>
        <strain evidence="2">cv. Dabenzi</strain>
    </source>
</reference>
<protein>
    <submittedName>
        <fullName evidence="1">Uncharacterized protein</fullName>
    </submittedName>
</protein>
<dbReference type="EMBL" id="MTKT01002881">
    <property type="protein sequence ID" value="OWM77061.1"/>
    <property type="molecule type" value="Genomic_DNA"/>
</dbReference>
<organism evidence="1 2">
    <name type="scientific">Punica granatum</name>
    <name type="common">Pomegranate</name>
    <dbReference type="NCBI Taxonomy" id="22663"/>
    <lineage>
        <taxon>Eukaryota</taxon>
        <taxon>Viridiplantae</taxon>
        <taxon>Streptophyta</taxon>
        <taxon>Embryophyta</taxon>
        <taxon>Tracheophyta</taxon>
        <taxon>Spermatophyta</taxon>
        <taxon>Magnoliopsida</taxon>
        <taxon>eudicotyledons</taxon>
        <taxon>Gunneridae</taxon>
        <taxon>Pentapetalae</taxon>
        <taxon>rosids</taxon>
        <taxon>malvids</taxon>
        <taxon>Myrtales</taxon>
        <taxon>Lythraceae</taxon>
        <taxon>Punica</taxon>
    </lineage>
</organism>
<comment type="caution">
    <text evidence="1">The sequence shown here is derived from an EMBL/GenBank/DDBJ whole genome shotgun (WGS) entry which is preliminary data.</text>
</comment>
<gene>
    <name evidence="1" type="ORF">CDL15_Pgr002585</name>
</gene>
<name>A0A218WXX5_PUNGR</name>
<dbReference type="Proteomes" id="UP000197138">
    <property type="component" value="Unassembled WGS sequence"/>
</dbReference>
<evidence type="ECO:0000313" key="2">
    <source>
        <dbReference type="Proteomes" id="UP000197138"/>
    </source>
</evidence>